<dbReference type="EMBL" id="JADBEF010000001">
    <property type="protein sequence ID" value="MBE1559072.1"/>
    <property type="molecule type" value="Genomic_DNA"/>
</dbReference>
<gene>
    <name evidence="4" type="ORF">H4W81_001851</name>
</gene>
<evidence type="ECO:0000256" key="1">
    <source>
        <dbReference type="ARBA" id="ARBA00022574"/>
    </source>
</evidence>
<dbReference type="InterPro" id="IPR019775">
    <property type="entry name" value="WD40_repeat_CS"/>
</dbReference>
<dbReference type="Proteomes" id="UP000661607">
    <property type="component" value="Unassembled WGS sequence"/>
</dbReference>
<keyword evidence="2" id="KW-0677">Repeat</keyword>
<name>A0ABR9KAN5_9ACTN</name>
<protein>
    <submittedName>
        <fullName evidence="4">WD40 repeat protein</fullName>
    </submittedName>
</protein>
<organism evidence="4 5">
    <name type="scientific">Nonomuraea africana</name>
    <dbReference type="NCBI Taxonomy" id="46171"/>
    <lineage>
        <taxon>Bacteria</taxon>
        <taxon>Bacillati</taxon>
        <taxon>Actinomycetota</taxon>
        <taxon>Actinomycetes</taxon>
        <taxon>Streptosporangiales</taxon>
        <taxon>Streptosporangiaceae</taxon>
        <taxon>Nonomuraea</taxon>
    </lineage>
</organism>
<dbReference type="SUPFAM" id="SSF50978">
    <property type="entry name" value="WD40 repeat-like"/>
    <property type="match status" value="1"/>
</dbReference>
<keyword evidence="5" id="KW-1185">Reference proteome</keyword>
<evidence type="ECO:0000256" key="3">
    <source>
        <dbReference type="PROSITE-ProRule" id="PRU00221"/>
    </source>
</evidence>
<dbReference type="InterPro" id="IPR015943">
    <property type="entry name" value="WD40/YVTN_repeat-like_dom_sf"/>
</dbReference>
<feature type="repeat" description="WD" evidence="3">
    <location>
        <begin position="67"/>
        <end position="105"/>
    </location>
</feature>
<evidence type="ECO:0000313" key="5">
    <source>
        <dbReference type="Proteomes" id="UP000661607"/>
    </source>
</evidence>
<accession>A0ABR9KAN5</accession>
<dbReference type="Gene3D" id="2.130.10.10">
    <property type="entry name" value="YVTN repeat-like/Quinoprotein amine dehydrogenase"/>
    <property type="match status" value="1"/>
</dbReference>
<keyword evidence="1 3" id="KW-0853">WD repeat</keyword>
<sequence length="105" mass="11456">MLLGDPDTGIWVDRIEVAGTTDDWDDAGVRCMDVGVVGGRPVAVTGANDGIVCLWDLQERRLVGDPIIDHQGEVFAVHLTEIGDRAVALTAGRDCRMRVWDLGRR</sequence>
<dbReference type="PROSITE" id="PS00678">
    <property type="entry name" value="WD_REPEATS_1"/>
    <property type="match status" value="1"/>
</dbReference>
<dbReference type="InterPro" id="IPR036322">
    <property type="entry name" value="WD40_repeat_dom_sf"/>
</dbReference>
<evidence type="ECO:0000256" key="2">
    <source>
        <dbReference type="ARBA" id="ARBA00022737"/>
    </source>
</evidence>
<dbReference type="PROSITE" id="PS50294">
    <property type="entry name" value="WD_REPEATS_REGION"/>
    <property type="match status" value="1"/>
</dbReference>
<reference evidence="4 5" key="1">
    <citation type="submission" date="2020-10" db="EMBL/GenBank/DDBJ databases">
        <title>Sequencing the genomes of 1000 actinobacteria strains.</title>
        <authorList>
            <person name="Klenk H.-P."/>
        </authorList>
    </citation>
    <scope>NUCLEOTIDE SEQUENCE [LARGE SCALE GENOMIC DNA]</scope>
    <source>
        <strain evidence="4 5">DSM 43748</strain>
    </source>
</reference>
<comment type="caution">
    <text evidence="4">The sequence shown here is derived from an EMBL/GenBank/DDBJ whole genome shotgun (WGS) entry which is preliminary data.</text>
</comment>
<dbReference type="InterPro" id="IPR001680">
    <property type="entry name" value="WD40_rpt"/>
</dbReference>
<dbReference type="RefSeq" id="WP_192774402.1">
    <property type="nucleotide sequence ID" value="NZ_BAAASY010000041.1"/>
</dbReference>
<evidence type="ECO:0000313" key="4">
    <source>
        <dbReference type="EMBL" id="MBE1559072.1"/>
    </source>
</evidence>
<dbReference type="PROSITE" id="PS50082">
    <property type="entry name" value="WD_REPEATS_2"/>
    <property type="match status" value="1"/>
</dbReference>
<proteinExistence type="predicted"/>